<reference evidence="7 8" key="1">
    <citation type="submission" date="2019-10" db="EMBL/GenBank/DDBJ databases">
        <authorList>
            <person name="Palmer J.M."/>
        </authorList>
    </citation>
    <scope>NUCLEOTIDE SEQUENCE [LARGE SCALE GENOMIC DNA]</scope>
    <source>
        <strain evidence="7 8">TWF730</strain>
    </source>
</reference>
<dbReference type="Pfam" id="PF22939">
    <property type="entry name" value="WHD_GPIID"/>
    <property type="match status" value="1"/>
</dbReference>
<keyword evidence="8" id="KW-1185">Reference proteome</keyword>
<dbReference type="Proteomes" id="UP001373714">
    <property type="component" value="Unassembled WGS sequence"/>
</dbReference>
<feature type="repeat" description="ANK" evidence="3">
    <location>
        <begin position="1055"/>
        <end position="1087"/>
    </location>
</feature>
<evidence type="ECO:0000313" key="8">
    <source>
        <dbReference type="Proteomes" id="UP001373714"/>
    </source>
</evidence>
<organism evidence="7 8">
    <name type="scientific">Orbilia blumenaviensis</name>
    <dbReference type="NCBI Taxonomy" id="1796055"/>
    <lineage>
        <taxon>Eukaryota</taxon>
        <taxon>Fungi</taxon>
        <taxon>Dikarya</taxon>
        <taxon>Ascomycota</taxon>
        <taxon>Pezizomycotina</taxon>
        <taxon>Orbiliomycetes</taxon>
        <taxon>Orbiliales</taxon>
        <taxon>Orbiliaceae</taxon>
        <taxon>Orbilia</taxon>
    </lineage>
</organism>
<feature type="domain" description="GPI inositol-deacylase winged helix" evidence="5">
    <location>
        <begin position="302"/>
        <end position="389"/>
    </location>
</feature>
<feature type="repeat" description="ANK" evidence="3">
    <location>
        <begin position="1400"/>
        <end position="1432"/>
    </location>
</feature>
<dbReference type="InterPro" id="IPR054471">
    <property type="entry name" value="GPIID_WHD"/>
</dbReference>
<dbReference type="Gene3D" id="1.25.40.20">
    <property type="entry name" value="Ankyrin repeat-containing domain"/>
    <property type="match status" value="5"/>
</dbReference>
<proteinExistence type="predicted"/>
<evidence type="ECO:0000256" key="1">
    <source>
        <dbReference type="ARBA" id="ARBA00022737"/>
    </source>
</evidence>
<feature type="repeat" description="ANK" evidence="3">
    <location>
        <begin position="988"/>
        <end position="1020"/>
    </location>
</feature>
<evidence type="ECO:0000256" key="4">
    <source>
        <dbReference type="SAM" id="MobiDB-lite"/>
    </source>
</evidence>
<dbReference type="InterPro" id="IPR002110">
    <property type="entry name" value="Ankyrin_rpt"/>
</dbReference>
<feature type="domain" description="Nephrocystin 3-like N-terminal" evidence="6">
    <location>
        <begin position="39"/>
        <end position="194"/>
    </location>
</feature>
<evidence type="ECO:0000259" key="6">
    <source>
        <dbReference type="Pfam" id="PF24883"/>
    </source>
</evidence>
<dbReference type="SMART" id="SM00248">
    <property type="entry name" value="ANK"/>
    <property type="match status" value="23"/>
</dbReference>
<dbReference type="Pfam" id="PF00023">
    <property type="entry name" value="Ank"/>
    <property type="match status" value="1"/>
</dbReference>
<name>A0AAV9UWV5_9PEZI</name>
<feature type="repeat" description="ANK" evidence="3">
    <location>
        <begin position="1088"/>
        <end position="1120"/>
    </location>
</feature>
<dbReference type="PROSITE" id="PS50297">
    <property type="entry name" value="ANK_REP_REGION"/>
    <property type="match status" value="12"/>
</dbReference>
<dbReference type="Gene3D" id="3.40.50.300">
    <property type="entry name" value="P-loop containing nucleotide triphosphate hydrolases"/>
    <property type="match status" value="1"/>
</dbReference>
<keyword evidence="2 3" id="KW-0040">ANK repeat</keyword>
<sequence length="1549" mass="171179">MKIAKRKTDLQRDDISEWLSPLQSGAKHMDTRKKLIPDTGKSLLEQFHKWRSNQESFLLFALGAPGAGKTQAMSVLIDYLLQASQESPKIGVAYLYMDLNDRISQTTENIIGAIIKQLLRSIPEIPRSIEAVWRSRQDGTSMDARLEMLYDACKDFDEIFVCMDALDEHVNPAELLKHLKPSEGTRFRLICTGREHIQSIITTIIEEATVQTFRIKARESDIKAFIKQEIDDARRLGDMPIDDNLEKEMIEKLLQLSDGVFLIPVLHIKLVLGESANLGERTITDCRSNLNALQSGLSPAIDKMMQRIENKALAANILAWIWLAVRPLTVDELLHALAVRAGDNTLNKESLYRPKTFLRCCFGMVTIDAETKTVRLFHSSLKDYFAEHGSALGQTLHECHRDIARICLTYIQFRPFCEKISDQTKQQSVLGEAQISSAYPLLEYASCNWGHHFRASEQDDKTLVELARKFLFRDPQERHWSHLKLCQHLLKQYPGSSEESFLISFSEWHTISYFGAHSLLLGQGPSNESLDSKDSKFGRSPIVWAALEGHGKVVQELLQWGVDPNSADYQKRTALFHAAANGHMEVLNILIENDEIDINAQDIGGGTALHWAALKGREDITSTLLDNGANVHMEDVYGGTPLAWSIEAFAPGVTRLLLAHSAEFEYYYGPIADKIEIIFGFAAGNDFQVEYLPELRDMVEKKYIGDGLLTNSLDYLRKCFTRLFSYNYQTKIKLEGLDAAKAAEFFGLATNFTLVCCCMDIAEDQKVTPLSRALAINNVAAAEILLEKVTSVDTRDTNGRTALSYAAGGGLIKIVKLLLEGGADPNCRDVTGRTPLSYAVGDDDLNLLKNLIEWQPKKNTSEDRQRMEQLVKLLLGKGVNPNTLDKTNRSLLSRAAENCNAVAVRLLLQEKNVDPDSSDSSGRTPLSYAARKGGKEVVELLLRKANVKPDSHNSKGRTPLSYAAEYGADNVVKLLLEKNVNLESEDVQYKTPLFYATEVGHLGIVKLLVERGADPGKKDKEGITPLSNAIIAGHNAIANLMLPKCDLDTGIVDKNGWTLLFHAAKTGALMVAEMLLQENANPNSVDKDGIVPLILAARNGHDDMVRLLLKNGAIADSKHNEGMTPLFWSVSYGHTKVTKTLLENGANPNTPGRHGAELLCIAILMGRITEAEILIDHGADFSGRGSHLPAPLFASAYVGSESITKLLLDRGADPNVQITDGRTPLFAAMNGHHKNVVKMLLNAGADPYHKTNYGATPISYAIQLRDIDILNVIFRNGADPMIWAVQTGCLNVEEAYLNSLDSTEDQTTYTTARVENVTGRILLWPPGKATATDLKGRTALSHAAGVGCERVTNILAKSGSRDIQDNMGRTPIFYGIDSGEKSVVNALLEAGSDINHKDHSSLTPLLYSTVTGKDKMVRVLLEKGADASQKNDRGKIALEVAVDKGFRGICQLLLARSGGSYDCDGFHLCQKCVLDNVPRHQDDQGLMNGKYIEQEATFGGYIGGFMATGDVGGRKFKRQTQELEDRHVKDDRPPKIQRYLPNIPNPASA</sequence>
<dbReference type="InterPro" id="IPR036770">
    <property type="entry name" value="Ankyrin_rpt-contain_sf"/>
</dbReference>
<dbReference type="InterPro" id="IPR027417">
    <property type="entry name" value="P-loop_NTPase"/>
</dbReference>
<feature type="repeat" description="ANK" evidence="3">
    <location>
        <begin position="604"/>
        <end position="636"/>
    </location>
</feature>
<dbReference type="PANTHER" id="PTHR24198">
    <property type="entry name" value="ANKYRIN REPEAT AND PROTEIN KINASE DOMAIN-CONTAINING PROTEIN"/>
    <property type="match status" value="1"/>
</dbReference>
<dbReference type="PRINTS" id="PR01415">
    <property type="entry name" value="ANKYRIN"/>
</dbReference>
<protein>
    <submittedName>
        <fullName evidence="7">Uncharacterized protein</fullName>
    </submittedName>
</protein>
<comment type="caution">
    <text evidence="7">The sequence shown here is derived from an EMBL/GenBank/DDBJ whole genome shotgun (WGS) entry which is preliminary data.</text>
</comment>
<gene>
    <name evidence="7" type="ORF">TWF730_009757</name>
</gene>
<dbReference type="Pfam" id="PF24883">
    <property type="entry name" value="NPHP3_N"/>
    <property type="match status" value="1"/>
</dbReference>
<evidence type="ECO:0000259" key="5">
    <source>
        <dbReference type="Pfam" id="PF22939"/>
    </source>
</evidence>
<dbReference type="InterPro" id="IPR056884">
    <property type="entry name" value="NPHP3-like_N"/>
</dbReference>
<feature type="repeat" description="ANK" evidence="3">
    <location>
        <begin position="798"/>
        <end position="830"/>
    </location>
</feature>
<dbReference type="PANTHER" id="PTHR24198:SF165">
    <property type="entry name" value="ANKYRIN REPEAT-CONTAINING PROTEIN-RELATED"/>
    <property type="match status" value="1"/>
</dbReference>
<evidence type="ECO:0000256" key="2">
    <source>
        <dbReference type="ARBA" id="ARBA00023043"/>
    </source>
</evidence>
<feature type="compositionally biased region" description="Basic and acidic residues" evidence="4">
    <location>
        <begin position="1522"/>
        <end position="1534"/>
    </location>
</feature>
<feature type="repeat" description="ANK" evidence="3">
    <location>
        <begin position="537"/>
        <end position="569"/>
    </location>
</feature>
<evidence type="ECO:0000256" key="3">
    <source>
        <dbReference type="PROSITE-ProRule" id="PRU00023"/>
    </source>
</evidence>
<feature type="region of interest" description="Disordered" evidence="4">
    <location>
        <begin position="1522"/>
        <end position="1549"/>
    </location>
</feature>
<accession>A0AAV9UWV5</accession>
<evidence type="ECO:0000313" key="7">
    <source>
        <dbReference type="EMBL" id="KAK6348997.1"/>
    </source>
</evidence>
<dbReference type="Pfam" id="PF12796">
    <property type="entry name" value="Ank_2"/>
    <property type="match status" value="7"/>
</dbReference>
<feature type="repeat" description="ANK" evidence="3">
    <location>
        <begin position="921"/>
        <end position="944"/>
    </location>
</feature>
<dbReference type="PROSITE" id="PS50088">
    <property type="entry name" value="ANK_REPEAT"/>
    <property type="match status" value="12"/>
</dbReference>
<dbReference type="EMBL" id="JAVHNS010000007">
    <property type="protein sequence ID" value="KAK6348997.1"/>
    <property type="molecule type" value="Genomic_DNA"/>
</dbReference>
<feature type="repeat" description="ANK" evidence="3">
    <location>
        <begin position="1121"/>
        <end position="1153"/>
    </location>
</feature>
<feature type="repeat" description="ANK" evidence="3">
    <location>
        <begin position="955"/>
        <end position="987"/>
    </location>
</feature>
<keyword evidence="1" id="KW-0677">Repeat</keyword>
<feature type="repeat" description="ANK" evidence="3">
    <location>
        <begin position="1220"/>
        <end position="1252"/>
    </location>
</feature>
<feature type="repeat" description="ANK" evidence="3">
    <location>
        <begin position="1367"/>
        <end position="1399"/>
    </location>
</feature>
<dbReference type="SUPFAM" id="SSF48403">
    <property type="entry name" value="Ankyrin repeat"/>
    <property type="match status" value="3"/>
</dbReference>